<evidence type="ECO:0000313" key="2">
    <source>
        <dbReference type="EMBL" id="SKC10932.1"/>
    </source>
</evidence>
<feature type="signal peptide" evidence="1">
    <location>
        <begin position="1"/>
        <end position="21"/>
    </location>
</feature>
<keyword evidence="3" id="KW-1185">Reference proteome</keyword>
<evidence type="ECO:0000256" key="1">
    <source>
        <dbReference type="SAM" id="SignalP"/>
    </source>
</evidence>
<dbReference type="EMBL" id="FUZF01000031">
    <property type="protein sequence ID" value="SKC10932.1"/>
    <property type="molecule type" value="Genomic_DNA"/>
</dbReference>
<dbReference type="STRING" id="1513896.SAMN05660841_04295"/>
<gene>
    <name evidence="2" type="ORF">SAMN05660841_04295</name>
</gene>
<dbReference type="CDD" id="cd12956">
    <property type="entry name" value="CBM_SusE-F_like"/>
    <property type="match status" value="1"/>
</dbReference>
<organism evidence="2 3">
    <name type="scientific">Sphingobacterium nematocida</name>
    <dbReference type="NCBI Taxonomy" id="1513896"/>
    <lineage>
        <taxon>Bacteria</taxon>
        <taxon>Pseudomonadati</taxon>
        <taxon>Bacteroidota</taxon>
        <taxon>Sphingobacteriia</taxon>
        <taxon>Sphingobacteriales</taxon>
        <taxon>Sphingobacteriaceae</taxon>
        <taxon>Sphingobacterium</taxon>
    </lineage>
</organism>
<dbReference type="AlphaFoldDB" id="A0A1T5GR60"/>
<dbReference type="Gene3D" id="2.60.40.3620">
    <property type="match status" value="2"/>
</dbReference>
<dbReference type="OrthoDB" id="975117at2"/>
<proteinExistence type="predicted"/>
<accession>A0A1T5GR60</accession>
<keyword evidence="1" id="KW-0732">Signal</keyword>
<dbReference type="PROSITE" id="PS51257">
    <property type="entry name" value="PROKAR_LIPOPROTEIN"/>
    <property type="match status" value="1"/>
</dbReference>
<name>A0A1T5GR60_9SPHI</name>
<sequence>MKFNIQNGLMALVSLSLLLFASCKKVEHGIDEQIVSINQGTVSTIQVGKALKVNFISNLVSDFTFSIVKDSTSTEAFFSEQIVLDGNSKIVEKEFDIKSDDSWVGNALLKVSYQSGGQVINKFKAISFTESNPVMYIVGGSIGAGWSPELSIPMKLQSADSKTKFEIYEYIDITGGGFKFLPTNANWDGAYGKGATAGTLEATGGAGNLEAAVSGFYRIRMDAQALTYELLKTSWGIIGNATAGGWDADTDMSFSGGKGSYQWKIKATLSVGELKFRANDDWGINLGGALSGLTQDGANIKVESAGVYDIELNLLPSGYTAKLTKN</sequence>
<reference evidence="3" key="1">
    <citation type="submission" date="2017-02" db="EMBL/GenBank/DDBJ databases">
        <authorList>
            <person name="Varghese N."/>
            <person name="Submissions S."/>
        </authorList>
    </citation>
    <scope>NUCLEOTIDE SEQUENCE [LARGE SCALE GENOMIC DNA]</scope>
    <source>
        <strain evidence="3">DSM 24091</strain>
    </source>
</reference>
<dbReference type="RefSeq" id="WP_079645917.1">
    <property type="nucleotide sequence ID" value="NZ_FUZF01000031.1"/>
</dbReference>
<dbReference type="Proteomes" id="UP000190150">
    <property type="component" value="Unassembled WGS sequence"/>
</dbReference>
<protein>
    <recommendedName>
        <fullName evidence="4">SusE outer membrane protein</fullName>
    </recommendedName>
</protein>
<evidence type="ECO:0000313" key="3">
    <source>
        <dbReference type="Proteomes" id="UP000190150"/>
    </source>
</evidence>
<feature type="chain" id="PRO_5012052490" description="SusE outer membrane protein" evidence="1">
    <location>
        <begin position="22"/>
        <end position="326"/>
    </location>
</feature>
<evidence type="ECO:0008006" key="4">
    <source>
        <dbReference type="Google" id="ProtNLM"/>
    </source>
</evidence>